<dbReference type="GO" id="GO:0030145">
    <property type="term" value="F:manganese ion binding"/>
    <property type="evidence" value="ECO:0007669"/>
    <property type="project" value="InterPro"/>
</dbReference>
<dbReference type="GO" id="GO:0004619">
    <property type="term" value="F:phosphoglycerate mutase activity"/>
    <property type="evidence" value="ECO:0007669"/>
    <property type="project" value="UniProtKB-EC"/>
</dbReference>
<dbReference type="PANTHER" id="PTHR31637:SF0">
    <property type="entry name" value="2,3-BISPHOSPHOGLYCERATE-INDEPENDENT PHOSPHOGLYCERATE MUTASE"/>
    <property type="match status" value="1"/>
</dbReference>
<keyword evidence="6" id="KW-0479">Metal-binding</keyword>
<accession>A0A381N2U3</accession>
<feature type="domain" description="Metalloenzyme" evidence="11">
    <location>
        <begin position="6"/>
        <end position="495"/>
    </location>
</feature>
<comment type="catalytic activity">
    <reaction evidence="1">
        <text>(2R)-2-phosphoglycerate = (2R)-3-phosphoglycerate</text>
        <dbReference type="Rhea" id="RHEA:15901"/>
        <dbReference type="ChEBI" id="CHEBI:58272"/>
        <dbReference type="ChEBI" id="CHEBI:58289"/>
        <dbReference type="EC" id="5.4.2.12"/>
    </reaction>
</comment>
<comment type="cofactor">
    <cofactor evidence="2">
        <name>Mn(2+)</name>
        <dbReference type="ChEBI" id="CHEBI:29035"/>
    </cofactor>
</comment>
<feature type="domain" description="BPG-independent PGAM N-terminal" evidence="12">
    <location>
        <begin position="81"/>
        <end position="293"/>
    </location>
</feature>
<evidence type="ECO:0000256" key="10">
    <source>
        <dbReference type="ARBA" id="ARBA00071648"/>
    </source>
</evidence>
<dbReference type="Gene3D" id="3.40.720.10">
    <property type="entry name" value="Alkaline Phosphatase, subunit A"/>
    <property type="match status" value="1"/>
</dbReference>
<dbReference type="InterPro" id="IPR017850">
    <property type="entry name" value="Alkaline_phosphatase_core_sf"/>
</dbReference>
<dbReference type="PIRSF" id="PIRSF001492">
    <property type="entry name" value="IPGAM"/>
    <property type="match status" value="1"/>
</dbReference>
<dbReference type="HAMAP" id="MF_01038">
    <property type="entry name" value="GpmI"/>
    <property type="match status" value="1"/>
</dbReference>
<dbReference type="GO" id="GO:0005829">
    <property type="term" value="C:cytosol"/>
    <property type="evidence" value="ECO:0007669"/>
    <property type="project" value="TreeGrafter"/>
</dbReference>
<dbReference type="InterPro" id="IPR036646">
    <property type="entry name" value="PGAM_B_sf"/>
</dbReference>
<evidence type="ECO:0000256" key="2">
    <source>
        <dbReference type="ARBA" id="ARBA00001936"/>
    </source>
</evidence>
<evidence type="ECO:0000256" key="1">
    <source>
        <dbReference type="ARBA" id="ARBA00000370"/>
    </source>
</evidence>
<dbReference type="InterPro" id="IPR005995">
    <property type="entry name" value="Pgm_bpd_ind"/>
</dbReference>
<evidence type="ECO:0000259" key="12">
    <source>
        <dbReference type="Pfam" id="PF06415"/>
    </source>
</evidence>
<evidence type="ECO:0000256" key="7">
    <source>
        <dbReference type="ARBA" id="ARBA00023152"/>
    </source>
</evidence>
<dbReference type="EMBL" id="UINC01000065">
    <property type="protein sequence ID" value="SUZ48364.1"/>
    <property type="molecule type" value="Genomic_DNA"/>
</dbReference>
<dbReference type="CDD" id="cd16010">
    <property type="entry name" value="iPGM"/>
    <property type="match status" value="1"/>
</dbReference>
<evidence type="ECO:0000256" key="9">
    <source>
        <dbReference type="ARBA" id="ARBA00023235"/>
    </source>
</evidence>
<evidence type="ECO:0000313" key="13">
    <source>
        <dbReference type="EMBL" id="SUZ48364.1"/>
    </source>
</evidence>
<name>A0A381N2U3_9ZZZZ</name>
<evidence type="ECO:0000256" key="8">
    <source>
        <dbReference type="ARBA" id="ARBA00023211"/>
    </source>
</evidence>
<keyword evidence="8" id="KW-0464">Manganese</keyword>
<dbReference type="NCBIfam" id="TIGR01307">
    <property type="entry name" value="pgm_bpd_ind"/>
    <property type="match status" value="1"/>
</dbReference>
<dbReference type="PANTHER" id="PTHR31637">
    <property type="entry name" value="2,3-BISPHOSPHOGLYCERATE-INDEPENDENT PHOSPHOGLYCERATE MUTASE"/>
    <property type="match status" value="1"/>
</dbReference>
<dbReference type="GO" id="GO:0006096">
    <property type="term" value="P:glycolytic process"/>
    <property type="evidence" value="ECO:0007669"/>
    <property type="project" value="UniProtKB-UniPathway"/>
</dbReference>
<keyword evidence="7" id="KW-0324">Glycolysis</keyword>
<evidence type="ECO:0000256" key="5">
    <source>
        <dbReference type="ARBA" id="ARBA00012026"/>
    </source>
</evidence>
<evidence type="ECO:0000259" key="11">
    <source>
        <dbReference type="Pfam" id="PF01676"/>
    </source>
</evidence>
<evidence type="ECO:0000256" key="6">
    <source>
        <dbReference type="ARBA" id="ARBA00022723"/>
    </source>
</evidence>
<sequence length="508" mass="55955">MKKNKLLIVLDGWGHSNNREDNAILMAKTPNWDYLNATYPNTLISTSGNCVGLPEGQMGNSEVGHLTIGSGRVIEQDLTRIQKDIDSGDFVSNPALTYALNSANQDNGAIHIIGLLSDGGVHSHQKHLHAMLDMTKQKDCKEVYLHLIADGRDTPPQSVAMFVSELEEKINELGTGRIASIVGRFYAMDRDNRWERIEKAYNLLTAGKSEYTATRANLAIQEAYDRGESDEFITPTAIGAPAIINNGDAVIFMNYRADRARELTQAIAIEEFAGFPRETILKTHFVCLTEYNKDFNLPCAYLPVTVNNTLGSYLSDQGFSQLRIAETEKYAHVTFFFNGGLEPSMPGEKRKLIPSPDVTTYDLKPEMSAFELTDSLVDAIKSEQYDLIVCNFANTDMVGHSGKIEATIKAVEAVDSCLGIIHRACMENDFETLITADHGNAEQMTNPNTSKPHTAHTNNPVPLIYVGNRDASIAEPFIGTLADLAPTMLALMDIEAPKEMTGKCLLNI</sequence>
<reference evidence="13" key="1">
    <citation type="submission" date="2018-05" db="EMBL/GenBank/DDBJ databases">
        <authorList>
            <person name="Lanie J.A."/>
            <person name="Ng W.-L."/>
            <person name="Kazmierczak K.M."/>
            <person name="Andrzejewski T.M."/>
            <person name="Davidsen T.M."/>
            <person name="Wayne K.J."/>
            <person name="Tettelin H."/>
            <person name="Glass J.I."/>
            <person name="Rusch D."/>
            <person name="Podicherti R."/>
            <person name="Tsui H.-C.T."/>
            <person name="Winkler M.E."/>
        </authorList>
    </citation>
    <scope>NUCLEOTIDE SEQUENCE</scope>
</reference>
<dbReference type="Pfam" id="PF01676">
    <property type="entry name" value="Metalloenzyme"/>
    <property type="match status" value="1"/>
</dbReference>
<comment type="similarity">
    <text evidence="4">Belongs to the BPG-independent phosphoglycerate mutase family.</text>
</comment>
<comment type="pathway">
    <text evidence="3">Carbohydrate degradation; glycolysis; pyruvate from D-glyceraldehyde 3-phosphate: step 3/5.</text>
</comment>
<keyword evidence="9" id="KW-0413">Isomerase</keyword>
<dbReference type="GO" id="GO:0006007">
    <property type="term" value="P:glucose catabolic process"/>
    <property type="evidence" value="ECO:0007669"/>
    <property type="project" value="InterPro"/>
</dbReference>
<dbReference type="Pfam" id="PF06415">
    <property type="entry name" value="iPGM_N"/>
    <property type="match status" value="1"/>
</dbReference>
<dbReference type="InterPro" id="IPR006124">
    <property type="entry name" value="Metalloenzyme"/>
</dbReference>
<evidence type="ECO:0000256" key="4">
    <source>
        <dbReference type="ARBA" id="ARBA00008819"/>
    </source>
</evidence>
<dbReference type="EC" id="5.4.2.12" evidence="5"/>
<dbReference type="Gene3D" id="3.40.1450.10">
    <property type="entry name" value="BPG-independent phosphoglycerate mutase, domain B"/>
    <property type="match status" value="1"/>
</dbReference>
<proteinExistence type="inferred from homology"/>
<dbReference type="AlphaFoldDB" id="A0A381N2U3"/>
<dbReference type="FunFam" id="3.40.1450.10:FF:000001">
    <property type="entry name" value="2,3-bisphosphoglycerate-independent phosphoglycerate mutase"/>
    <property type="match status" value="1"/>
</dbReference>
<dbReference type="InterPro" id="IPR011258">
    <property type="entry name" value="BPG-indep_PGM_N"/>
</dbReference>
<dbReference type="SUPFAM" id="SSF64158">
    <property type="entry name" value="2,3-Bisphosphoglycerate-independent phosphoglycerate mutase, substrate-binding domain"/>
    <property type="match status" value="1"/>
</dbReference>
<evidence type="ECO:0000256" key="3">
    <source>
        <dbReference type="ARBA" id="ARBA00004798"/>
    </source>
</evidence>
<protein>
    <recommendedName>
        <fullName evidence="10">2,3-bisphosphoglycerate-independent phosphoglycerate mutase</fullName>
        <ecNumber evidence="5">5.4.2.12</ecNumber>
    </recommendedName>
</protein>
<dbReference type="UniPathway" id="UPA00109">
    <property type="reaction ID" value="UER00186"/>
</dbReference>
<dbReference type="SUPFAM" id="SSF53649">
    <property type="entry name" value="Alkaline phosphatase-like"/>
    <property type="match status" value="1"/>
</dbReference>
<gene>
    <name evidence="13" type="ORF">METZ01_LOCUS1218</name>
</gene>
<organism evidence="13">
    <name type="scientific">marine metagenome</name>
    <dbReference type="NCBI Taxonomy" id="408172"/>
    <lineage>
        <taxon>unclassified sequences</taxon>
        <taxon>metagenomes</taxon>
        <taxon>ecological metagenomes</taxon>
    </lineage>
</organism>